<dbReference type="PANTHER" id="PTHR34539:SF19">
    <property type="entry name" value="T6J4.11 PROTEIN"/>
    <property type="match status" value="1"/>
</dbReference>
<dbReference type="OrthoDB" id="781489at2759"/>
<sequence>MDDSVLMKRPWDDSEAESADIDSLEVKRLRENLLQDDEAECCAEVEDLDSYMRSFEEEIRTSPAAVGGTSFSGENQPVLGYLLEASDDDLGLPPTNSSSPDRAELLRAESNSSELANEIWGFDGEISGYDQLGFGAGEAEEGGGGEFGVFDALFEFSDFGSGDFAWRSETPGQ</sequence>
<organism evidence="2 3">
    <name type="scientific">Dorcoceras hygrometricum</name>
    <dbReference type="NCBI Taxonomy" id="472368"/>
    <lineage>
        <taxon>Eukaryota</taxon>
        <taxon>Viridiplantae</taxon>
        <taxon>Streptophyta</taxon>
        <taxon>Embryophyta</taxon>
        <taxon>Tracheophyta</taxon>
        <taxon>Spermatophyta</taxon>
        <taxon>Magnoliopsida</taxon>
        <taxon>eudicotyledons</taxon>
        <taxon>Gunneridae</taxon>
        <taxon>Pentapetalae</taxon>
        <taxon>asterids</taxon>
        <taxon>lamiids</taxon>
        <taxon>Lamiales</taxon>
        <taxon>Gesneriaceae</taxon>
        <taxon>Didymocarpoideae</taxon>
        <taxon>Trichosporeae</taxon>
        <taxon>Loxocarpinae</taxon>
        <taxon>Dorcoceras</taxon>
    </lineage>
</organism>
<dbReference type="Proteomes" id="UP000250235">
    <property type="component" value="Unassembled WGS sequence"/>
</dbReference>
<gene>
    <name evidence="2" type="ORF">F511_44443</name>
</gene>
<proteinExistence type="predicted"/>
<accession>A0A2Z7A5L3</accession>
<dbReference type="AlphaFoldDB" id="A0A2Z7A5L3"/>
<feature type="region of interest" description="Disordered" evidence="1">
    <location>
        <begin position="85"/>
        <end position="110"/>
    </location>
</feature>
<evidence type="ECO:0000313" key="3">
    <source>
        <dbReference type="Proteomes" id="UP000250235"/>
    </source>
</evidence>
<dbReference type="EMBL" id="KV021992">
    <property type="protein sequence ID" value="KZV14092.1"/>
    <property type="molecule type" value="Genomic_DNA"/>
</dbReference>
<keyword evidence="3" id="KW-1185">Reference proteome</keyword>
<protein>
    <submittedName>
        <fullName evidence="2">Uncharacterized protein</fullName>
    </submittedName>
</protein>
<dbReference type="PANTHER" id="PTHR34539">
    <property type="entry name" value="T6J4.11 PROTEIN"/>
    <property type="match status" value="1"/>
</dbReference>
<reference evidence="2 3" key="1">
    <citation type="journal article" date="2015" name="Proc. Natl. Acad. Sci. U.S.A.">
        <title>The resurrection genome of Boea hygrometrica: A blueprint for survival of dehydration.</title>
        <authorList>
            <person name="Xiao L."/>
            <person name="Yang G."/>
            <person name="Zhang L."/>
            <person name="Yang X."/>
            <person name="Zhao S."/>
            <person name="Ji Z."/>
            <person name="Zhou Q."/>
            <person name="Hu M."/>
            <person name="Wang Y."/>
            <person name="Chen M."/>
            <person name="Xu Y."/>
            <person name="Jin H."/>
            <person name="Xiao X."/>
            <person name="Hu G."/>
            <person name="Bao F."/>
            <person name="Hu Y."/>
            <person name="Wan P."/>
            <person name="Li L."/>
            <person name="Deng X."/>
            <person name="Kuang T."/>
            <person name="Xiang C."/>
            <person name="Zhu J.K."/>
            <person name="Oliver M.J."/>
            <person name="He Y."/>
        </authorList>
    </citation>
    <scope>NUCLEOTIDE SEQUENCE [LARGE SCALE GENOMIC DNA]</scope>
    <source>
        <strain evidence="3">cv. XS01</strain>
    </source>
</reference>
<feature type="region of interest" description="Disordered" evidence="1">
    <location>
        <begin position="1"/>
        <end position="20"/>
    </location>
</feature>
<evidence type="ECO:0000313" key="2">
    <source>
        <dbReference type="EMBL" id="KZV14092.1"/>
    </source>
</evidence>
<evidence type="ECO:0000256" key="1">
    <source>
        <dbReference type="SAM" id="MobiDB-lite"/>
    </source>
</evidence>
<feature type="compositionally biased region" description="Basic and acidic residues" evidence="1">
    <location>
        <begin position="1"/>
        <end position="12"/>
    </location>
</feature>
<name>A0A2Z7A5L3_9LAMI</name>